<accession>A0ABR8D4A7</accession>
<comment type="caution">
    <text evidence="1">The sequence shown here is derived from an EMBL/GenBank/DDBJ whole genome shotgun (WGS) entry which is preliminary data.</text>
</comment>
<dbReference type="RefSeq" id="WP_190471752.1">
    <property type="nucleotide sequence ID" value="NZ_JACJSG010000013.1"/>
</dbReference>
<reference evidence="1 2" key="1">
    <citation type="journal article" date="2020" name="ISME J.">
        <title>Comparative genomics reveals insights into cyanobacterial evolution and habitat adaptation.</title>
        <authorList>
            <person name="Chen M.Y."/>
            <person name="Teng W.K."/>
            <person name="Zhao L."/>
            <person name="Hu C.X."/>
            <person name="Zhou Y.K."/>
            <person name="Han B.P."/>
            <person name="Song L.R."/>
            <person name="Shu W.S."/>
        </authorList>
    </citation>
    <scope>NUCLEOTIDE SEQUENCE [LARGE SCALE GENOMIC DNA]</scope>
    <source>
        <strain evidence="1 2">FACHB-119</strain>
    </source>
</reference>
<organism evidence="1 2">
    <name type="scientific">Anabaena azotica FACHB-119</name>
    <dbReference type="NCBI Taxonomy" id="947527"/>
    <lineage>
        <taxon>Bacteria</taxon>
        <taxon>Bacillati</taxon>
        <taxon>Cyanobacteriota</taxon>
        <taxon>Cyanophyceae</taxon>
        <taxon>Nostocales</taxon>
        <taxon>Nostocaceae</taxon>
        <taxon>Anabaena</taxon>
        <taxon>Anabaena azotica</taxon>
    </lineage>
</organism>
<evidence type="ECO:0008006" key="3">
    <source>
        <dbReference type="Google" id="ProtNLM"/>
    </source>
</evidence>
<dbReference type="EMBL" id="JACJSG010000013">
    <property type="protein sequence ID" value="MBD2501281.1"/>
    <property type="molecule type" value="Genomic_DNA"/>
</dbReference>
<proteinExistence type="predicted"/>
<protein>
    <recommendedName>
        <fullName evidence="3">Transposase</fullName>
    </recommendedName>
</protein>
<evidence type="ECO:0000313" key="2">
    <source>
        <dbReference type="Proteomes" id="UP000661112"/>
    </source>
</evidence>
<gene>
    <name evidence="1" type="ORF">H6G83_11835</name>
</gene>
<evidence type="ECO:0000313" key="1">
    <source>
        <dbReference type="EMBL" id="MBD2501281.1"/>
    </source>
</evidence>
<sequence length="51" mass="5743">MRIFFIPNFGKQYATANNSIDQVIGFCLKQELLTAIVEGHQNHKVSTMACN</sequence>
<keyword evidence="2" id="KW-1185">Reference proteome</keyword>
<dbReference type="Proteomes" id="UP000661112">
    <property type="component" value="Unassembled WGS sequence"/>
</dbReference>
<name>A0ABR8D4A7_9NOST</name>